<proteinExistence type="predicted"/>
<dbReference type="Proteomes" id="UP000034883">
    <property type="component" value="Chromosome"/>
</dbReference>
<feature type="compositionally biased region" description="Basic and acidic residues" evidence="1">
    <location>
        <begin position="196"/>
        <end position="209"/>
    </location>
</feature>
<name>A0A0F6SFM0_9BACT</name>
<evidence type="ECO:0000313" key="2">
    <source>
        <dbReference type="EMBL" id="AKF07179.1"/>
    </source>
</evidence>
<reference evidence="2 3" key="1">
    <citation type="submission" date="2015-03" db="EMBL/GenBank/DDBJ databases">
        <title>Genome assembly of Sandaracinus amylolyticus DSM 53668.</title>
        <authorList>
            <person name="Sharma G."/>
            <person name="Subramanian S."/>
        </authorList>
    </citation>
    <scope>NUCLEOTIDE SEQUENCE [LARGE SCALE GENOMIC DNA]</scope>
    <source>
        <strain evidence="2 3">DSM 53668</strain>
    </source>
</reference>
<dbReference type="AlphaFoldDB" id="A0A0F6SFM0"/>
<dbReference type="STRING" id="927083.DB32_004328"/>
<dbReference type="KEGG" id="samy:DB32_004328"/>
<evidence type="ECO:0000313" key="3">
    <source>
        <dbReference type="Proteomes" id="UP000034883"/>
    </source>
</evidence>
<evidence type="ECO:0000256" key="1">
    <source>
        <dbReference type="SAM" id="MobiDB-lite"/>
    </source>
</evidence>
<organism evidence="2 3">
    <name type="scientific">Sandaracinus amylolyticus</name>
    <dbReference type="NCBI Taxonomy" id="927083"/>
    <lineage>
        <taxon>Bacteria</taxon>
        <taxon>Pseudomonadati</taxon>
        <taxon>Myxococcota</taxon>
        <taxon>Polyangia</taxon>
        <taxon>Polyangiales</taxon>
        <taxon>Sandaracinaceae</taxon>
        <taxon>Sandaracinus</taxon>
    </lineage>
</organism>
<dbReference type="EMBL" id="CP011125">
    <property type="protein sequence ID" value="AKF07179.1"/>
    <property type="molecule type" value="Genomic_DNA"/>
</dbReference>
<protein>
    <submittedName>
        <fullName evidence="2">Uncharacterized protein</fullName>
    </submittedName>
</protein>
<gene>
    <name evidence="2" type="ORF">DB32_004328</name>
</gene>
<accession>A0A0F6SFM0</accession>
<keyword evidence="3" id="KW-1185">Reference proteome</keyword>
<feature type="region of interest" description="Disordered" evidence="1">
    <location>
        <begin position="190"/>
        <end position="209"/>
    </location>
</feature>
<sequence>MVVIVALVGGLLFAADASAKRAAREAELAKGSAVGTWTVFYDVPGRRIGLSATFGERDLLRYLLLRAHDLFEYNQGLENERRALGDALLAASRGAPSEPWTLLYPVPESECFHASQRPDAKLFKYFDGTLFERAITQPRFLGGDSIAKQKGLVGECVAIAAHLSRDPARSAQVARAIERLVQRELAEGTSSPGAKFWDRPNDALRDAGA</sequence>